<dbReference type="Pfam" id="PF01584">
    <property type="entry name" value="CheW"/>
    <property type="match status" value="1"/>
</dbReference>
<dbReference type="EMBL" id="CP124535">
    <property type="protein sequence ID" value="WGV16187.1"/>
    <property type="molecule type" value="Genomic_DNA"/>
</dbReference>
<evidence type="ECO:0000259" key="1">
    <source>
        <dbReference type="PROSITE" id="PS50851"/>
    </source>
</evidence>
<dbReference type="PROSITE" id="PS50851">
    <property type="entry name" value="CHEW"/>
    <property type="match status" value="1"/>
</dbReference>
<dbReference type="SMART" id="SM00260">
    <property type="entry name" value="CheW"/>
    <property type="match status" value="1"/>
</dbReference>
<dbReference type="RefSeq" id="WP_281466285.1">
    <property type="nucleotide sequence ID" value="NZ_CP124535.1"/>
</dbReference>
<proteinExistence type="predicted"/>
<name>A0ABY8Q7J7_9RHOB</name>
<protein>
    <submittedName>
        <fullName evidence="2">Chemotaxis protein CheW</fullName>
    </submittedName>
</protein>
<feature type="domain" description="CheW-like" evidence="1">
    <location>
        <begin position="11"/>
        <end position="155"/>
    </location>
</feature>
<gene>
    <name evidence="2" type="ORF">QF092_18385</name>
</gene>
<organism evidence="2 3">
    <name type="scientific">Fuscovulum ytuae</name>
    <dbReference type="NCBI Taxonomy" id="3042299"/>
    <lineage>
        <taxon>Bacteria</taxon>
        <taxon>Pseudomonadati</taxon>
        <taxon>Pseudomonadota</taxon>
        <taxon>Alphaproteobacteria</taxon>
        <taxon>Rhodobacterales</taxon>
        <taxon>Paracoccaceae</taxon>
        <taxon>Fuscovulum</taxon>
    </lineage>
</organism>
<reference evidence="2 3" key="1">
    <citation type="submission" date="2023-04" db="EMBL/GenBank/DDBJ databases">
        <title>YMD61, complete Genome.</title>
        <authorList>
            <person name="Zhang J."/>
        </authorList>
    </citation>
    <scope>NUCLEOTIDE SEQUENCE [LARGE SCALE GENOMIC DNA]</scope>
    <source>
        <strain evidence="2 3">YMD61</strain>
    </source>
</reference>
<dbReference type="SUPFAM" id="SSF50341">
    <property type="entry name" value="CheW-like"/>
    <property type="match status" value="1"/>
</dbReference>
<dbReference type="InterPro" id="IPR036061">
    <property type="entry name" value="CheW-like_dom_sf"/>
</dbReference>
<evidence type="ECO:0000313" key="2">
    <source>
        <dbReference type="EMBL" id="WGV16187.1"/>
    </source>
</evidence>
<dbReference type="Proteomes" id="UP001230978">
    <property type="component" value="Chromosome"/>
</dbReference>
<evidence type="ECO:0000313" key="3">
    <source>
        <dbReference type="Proteomes" id="UP001230978"/>
    </source>
</evidence>
<dbReference type="Gene3D" id="2.30.30.40">
    <property type="entry name" value="SH3 Domains"/>
    <property type="match status" value="1"/>
</dbReference>
<sequence length="159" mass="17063">MTIHHLKEDRSLTVVTLSLGKQVLAIPAVRLREILDPMPVTRVPGAGPLVPAVLNVRGTVVPLANLKQVLRIPEVEADDRRRILVLDVTIAGEAAVVAIEADAVHEVATIETAIIEAVPATASAWPPEYLTGLYRGGEGFVLMPDLDHILSVLAQRPIV</sequence>
<keyword evidence="3" id="KW-1185">Reference proteome</keyword>
<dbReference type="InterPro" id="IPR002545">
    <property type="entry name" value="CheW-lke_dom"/>
</dbReference>
<dbReference type="PANTHER" id="PTHR22617">
    <property type="entry name" value="CHEMOTAXIS SENSOR HISTIDINE KINASE-RELATED"/>
    <property type="match status" value="1"/>
</dbReference>
<dbReference type="PANTHER" id="PTHR22617:SF23">
    <property type="entry name" value="CHEMOTAXIS PROTEIN CHEW"/>
    <property type="match status" value="1"/>
</dbReference>
<dbReference type="InterPro" id="IPR039315">
    <property type="entry name" value="CheW"/>
</dbReference>
<accession>A0ABY8Q7J7</accession>
<dbReference type="Gene3D" id="2.40.50.180">
    <property type="entry name" value="CheA-289, Domain 4"/>
    <property type="match status" value="1"/>
</dbReference>